<dbReference type="InterPro" id="IPR039904">
    <property type="entry name" value="TRANK1"/>
</dbReference>
<name>A0AAW2DXP3_9ROSI</name>
<dbReference type="Proteomes" id="UP001459277">
    <property type="component" value="Unassembled WGS sequence"/>
</dbReference>
<evidence type="ECO:0000313" key="2">
    <source>
        <dbReference type="EMBL" id="KAL0013696.1"/>
    </source>
</evidence>
<dbReference type="PANTHER" id="PTHR21529:SF4">
    <property type="entry name" value="TPR AND ANKYRIN REPEAT-CONTAINING PROTEIN 1"/>
    <property type="match status" value="1"/>
</dbReference>
<feature type="transmembrane region" description="Helical" evidence="1">
    <location>
        <begin position="85"/>
        <end position="106"/>
    </location>
</feature>
<evidence type="ECO:0000313" key="3">
    <source>
        <dbReference type="Proteomes" id="UP001459277"/>
    </source>
</evidence>
<keyword evidence="1" id="KW-0812">Transmembrane</keyword>
<sequence>MLKQLKVKDLYIICSIDVMKESWYIQVLKVWDILPLEDIPKLAIRLDALFGKYTNDYLNRCKAKCFDGYVHFLYSGRSKALNHTVLIALCKKFLYFIYHFLLQILFSYM</sequence>
<gene>
    <name evidence="2" type="ORF">SO802_000765</name>
</gene>
<reference evidence="2 3" key="1">
    <citation type="submission" date="2024-01" db="EMBL/GenBank/DDBJ databases">
        <title>A telomere-to-telomere, gap-free genome of sweet tea (Lithocarpus litseifolius).</title>
        <authorList>
            <person name="Zhou J."/>
        </authorList>
    </citation>
    <scope>NUCLEOTIDE SEQUENCE [LARGE SCALE GENOMIC DNA]</scope>
    <source>
        <strain evidence="2">Zhou-2022a</strain>
        <tissue evidence="2">Leaf</tissue>
    </source>
</reference>
<keyword evidence="1" id="KW-1133">Transmembrane helix</keyword>
<accession>A0AAW2DXP3</accession>
<keyword evidence="3" id="KW-1185">Reference proteome</keyword>
<dbReference type="PANTHER" id="PTHR21529">
    <property type="entry name" value="MAMMARY TURMOR VIRUS RECEPTOR HOMOLOG 1, 2 MTVR1, 2"/>
    <property type="match status" value="1"/>
</dbReference>
<dbReference type="AlphaFoldDB" id="A0AAW2DXP3"/>
<proteinExistence type="predicted"/>
<protein>
    <submittedName>
        <fullName evidence="2">Uncharacterized protein</fullName>
    </submittedName>
</protein>
<comment type="caution">
    <text evidence="2">The sequence shown here is derived from an EMBL/GenBank/DDBJ whole genome shotgun (WGS) entry which is preliminary data.</text>
</comment>
<keyword evidence="1" id="KW-0472">Membrane</keyword>
<evidence type="ECO:0000256" key="1">
    <source>
        <dbReference type="SAM" id="Phobius"/>
    </source>
</evidence>
<organism evidence="2 3">
    <name type="scientific">Lithocarpus litseifolius</name>
    <dbReference type="NCBI Taxonomy" id="425828"/>
    <lineage>
        <taxon>Eukaryota</taxon>
        <taxon>Viridiplantae</taxon>
        <taxon>Streptophyta</taxon>
        <taxon>Embryophyta</taxon>
        <taxon>Tracheophyta</taxon>
        <taxon>Spermatophyta</taxon>
        <taxon>Magnoliopsida</taxon>
        <taxon>eudicotyledons</taxon>
        <taxon>Gunneridae</taxon>
        <taxon>Pentapetalae</taxon>
        <taxon>rosids</taxon>
        <taxon>fabids</taxon>
        <taxon>Fagales</taxon>
        <taxon>Fagaceae</taxon>
        <taxon>Lithocarpus</taxon>
    </lineage>
</organism>
<dbReference type="EMBL" id="JAZDWU010000001">
    <property type="protein sequence ID" value="KAL0013696.1"/>
    <property type="molecule type" value="Genomic_DNA"/>
</dbReference>